<dbReference type="AlphaFoldDB" id="A0A9J5Y3K9"/>
<dbReference type="Pfam" id="PF02892">
    <property type="entry name" value="zf-BED"/>
    <property type="match status" value="1"/>
</dbReference>
<accession>A0A9J5Y3K9</accession>
<dbReference type="SMART" id="SM00614">
    <property type="entry name" value="ZnF_BED"/>
    <property type="match status" value="1"/>
</dbReference>
<dbReference type="GO" id="GO:0003677">
    <property type="term" value="F:DNA binding"/>
    <property type="evidence" value="ECO:0007669"/>
    <property type="project" value="InterPro"/>
</dbReference>
<protein>
    <recommendedName>
        <fullName evidence="7">BED-type domain-containing protein</fullName>
    </recommendedName>
</protein>
<keyword evidence="2 6" id="KW-0863">Zinc-finger</keyword>
<sequence length="342" mass="39541">MKIATIIGPFSRVGHIRKRNWEKGRRKKVPKTRPVQKSGQTINPNRFSVYWANGSGYWVIGSGVGLGRKNLGARRRLDFNHSGVRRGDDYSSHSGEDATRKFSRLLHRPTRLFSLRFLVAHCSHLTMFGESIMAENIIIDKVVGESGASNSNAIVKIGWKKRSRAWDHFSRNTEFDGSENGVCNYCKREYFADTKEHGTTTMLTHIAKCPKMPYNIDIKQSRLAFQPMIGGNKGDVVVVPWKFDQEECRKALCRMVIIDELPFRFVEKEGFKQFMKVAQPCFHIPSRTTVTRDCFDLFDEEKHKLMVVFKETQQRVSLTKDTWTSIQRINYMVITVHWIDKN</sequence>
<dbReference type="EMBL" id="JACXVP010000007">
    <property type="protein sequence ID" value="KAG5594546.1"/>
    <property type="molecule type" value="Genomic_DNA"/>
</dbReference>
<evidence type="ECO:0000256" key="5">
    <source>
        <dbReference type="ARBA" id="ARBA00023163"/>
    </source>
</evidence>
<dbReference type="SUPFAM" id="SSF140996">
    <property type="entry name" value="Hermes dimerisation domain"/>
    <property type="match status" value="1"/>
</dbReference>
<dbReference type="PROSITE" id="PS50808">
    <property type="entry name" value="ZF_BED"/>
    <property type="match status" value="1"/>
</dbReference>
<proteinExistence type="predicted"/>
<dbReference type="OrthoDB" id="1306030at2759"/>
<evidence type="ECO:0000256" key="6">
    <source>
        <dbReference type="PROSITE-ProRule" id="PRU00027"/>
    </source>
</evidence>
<evidence type="ECO:0000256" key="2">
    <source>
        <dbReference type="ARBA" id="ARBA00022771"/>
    </source>
</evidence>
<dbReference type="GO" id="GO:0008270">
    <property type="term" value="F:zinc ion binding"/>
    <property type="evidence" value="ECO:0007669"/>
    <property type="project" value="UniProtKB-KW"/>
</dbReference>
<reference evidence="8 9" key="1">
    <citation type="submission" date="2020-09" db="EMBL/GenBank/DDBJ databases">
        <title>De no assembly of potato wild relative species, Solanum commersonii.</title>
        <authorList>
            <person name="Cho K."/>
        </authorList>
    </citation>
    <scope>NUCLEOTIDE SEQUENCE [LARGE SCALE GENOMIC DNA]</scope>
    <source>
        <strain evidence="8">LZ3.2</strain>
        <tissue evidence="8">Leaf</tissue>
    </source>
</reference>
<dbReference type="Proteomes" id="UP000824120">
    <property type="component" value="Chromosome 7"/>
</dbReference>
<keyword evidence="4" id="KW-0805">Transcription regulation</keyword>
<keyword evidence="3" id="KW-0862">Zinc</keyword>
<evidence type="ECO:0000313" key="8">
    <source>
        <dbReference type="EMBL" id="KAG5594546.1"/>
    </source>
</evidence>
<feature type="domain" description="BED-type" evidence="7">
    <location>
        <begin position="160"/>
        <end position="216"/>
    </location>
</feature>
<evidence type="ECO:0000256" key="1">
    <source>
        <dbReference type="ARBA" id="ARBA00022723"/>
    </source>
</evidence>
<evidence type="ECO:0000313" key="9">
    <source>
        <dbReference type="Proteomes" id="UP000824120"/>
    </source>
</evidence>
<keyword evidence="1" id="KW-0479">Metal-binding</keyword>
<keyword evidence="5" id="KW-0804">Transcription</keyword>
<keyword evidence="9" id="KW-1185">Reference proteome</keyword>
<evidence type="ECO:0000259" key="7">
    <source>
        <dbReference type="PROSITE" id="PS50808"/>
    </source>
</evidence>
<comment type="caution">
    <text evidence="8">The sequence shown here is derived from an EMBL/GenBank/DDBJ whole genome shotgun (WGS) entry which is preliminary data.</text>
</comment>
<dbReference type="InterPro" id="IPR052035">
    <property type="entry name" value="ZnF_BED_domain_contain"/>
</dbReference>
<evidence type="ECO:0000256" key="4">
    <source>
        <dbReference type="ARBA" id="ARBA00023015"/>
    </source>
</evidence>
<organism evidence="8 9">
    <name type="scientific">Solanum commersonii</name>
    <name type="common">Commerson's wild potato</name>
    <name type="synonym">Commerson's nightshade</name>
    <dbReference type="NCBI Taxonomy" id="4109"/>
    <lineage>
        <taxon>Eukaryota</taxon>
        <taxon>Viridiplantae</taxon>
        <taxon>Streptophyta</taxon>
        <taxon>Embryophyta</taxon>
        <taxon>Tracheophyta</taxon>
        <taxon>Spermatophyta</taxon>
        <taxon>Magnoliopsida</taxon>
        <taxon>eudicotyledons</taxon>
        <taxon>Gunneridae</taxon>
        <taxon>Pentapetalae</taxon>
        <taxon>asterids</taxon>
        <taxon>lamiids</taxon>
        <taxon>Solanales</taxon>
        <taxon>Solanaceae</taxon>
        <taxon>Solanoideae</taxon>
        <taxon>Solaneae</taxon>
        <taxon>Solanum</taxon>
    </lineage>
</organism>
<name>A0A9J5Y3K9_SOLCO</name>
<dbReference type="InterPro" id="IPR003656">
    <property type="entry name" value="Znf_BED"/>
</dbReference>
<gene>
    <name evidence="8" type="ORF">H5410_035778</name>
</gene>
<evidence type="ECO:0000256" key="3">
    <source>
        <dbReference type="ARBA" id="ARBA00022833"/>
    </source>
</evidence>
<dbReference type="PANTHER" id="PTHR46481:SF3">
    <property type="entry name" value="HAT-LIKE TRANSPOSASE RNASE-H FOLD DOMAIN-CONTAINING PROTEIN"/>
    <property type="match status" value="1"/>
</dbReference>
<dbReference type="PANTHER" id="PTHR46481">
    <property type="entry name" value="ZINC FINGER BED DOMAIN-CONTAINING PROTEIN 4"/>
    <property type="match status" value="1"/>
</dbReference>